<dbReference type="Gene3D" id="1.20.1560.10">
    <property type="entry name" value="ABC transporter type 1, transmembrane domain"/>
    <property type="match status" value="2"/>
</dbReference>
<feature type="coiled-coil region" evidence="10">
    <location>
        <begin position="442"/>
        <end position="484"/>
    </location>
</feature>
<dbReference type="Pfam" id="PF00664">
    <property type="entry name" value="ABC_membrane"/>
    <property type="match status" value="2"/>
</dbReference>
<feature type="region of interest" description="Disordered" evidence="11">
    <location>
        <begin position="575"/>
        <end position="599"/>
    </location>
</feature>
<evidence type="ECO:0000256" key="7">
    <source>
        <dbReference type="ARBA" id="ARBA00023136"/>
    </source>
</evidence>
<evidence type="ECO:0000256" key="8">
    <source>
        <dbReference type="ARBA" id="ARBA00023180"/>
    </source>
</evidence>
<keyword evidence="6 12" id="KW-1133">Transmembrane helix</keyword>
<evidence type="ECO:0000313" key="16">
    <source>
        <dbReference type="Proteomes" id="UP000294847"/>
    </source>
</evidence>
<dbReference type="GO" id="GO:0016020">
    <property type="term" value="C:membrane"/>
    <property type="evidence" value="ECO:0007669"/>
    <property type="project" value="UniProtKB-SubCell"/>
</dbReference>
<dbReference type="PROSITE" id="PS50929">
    <property type="entry name" value="ABC_TM1F"/>
    <property type="match status" value="2"/>
</dbReference>
<dbReference type="GO" id="GO:0016887">
    <property type="term" value="F:ATP hydrolysis activity"/>
    <property type="evidence" value="ECO:0007669"/>
    <property type="project" value="InterPro"/>
</dbReference>
<dbReference type="InterPro" id="IPR011527">
    <property type="entry name" value="ABC1_TM_dom"/>
</dbReference>
<dbReference type="InterPro" id="IPR044726">
    <property type="entry name" value="ABCC_6TM_D2"/>
</dbReference>
<keyword evidence="5" id="KW-0067">ATP-binding</keyword>
<evidence type="ECO:0000256" key="2">
    <source>
        <dbReference type="ARBA" id="ARBA00022448"/>
    </source>
</evidence>
<dbReference type="InterPro" id="IPR003593">
    <property type="entry name" value="AAA+_ATPase"/>
</dbReference>
<keyword evidence="4" id="KW-0547">Nucleotide-binding</keyword>
<feature type="domain" description="ABC transmembrane type-1" evidence="14">
    <location>
        <begin position="894"/>
        <end position="1171"/>
    </location>
</feature>
<feature type="transmembrane region" description="Helical" evidence="12">
    <location>
        <begin position="1006"/>
        <end position="1026"/>
    </location>
</feature>
<dbReference type="EMBL" id="CP034206">
    <property type="protein sequence ID" value="QBZ59369.1"/>
    <property type="molecule type" value="Genomic_DNA"/>
</dbReference>
<dbReference type="PROSITE" id="PS00211">
    <property type="entry name" value="ABC_TRANSPORTER_1"/>
    <property type="match status" value="1"/>
</dbReference>
<feature type="domain" description="ABC transmembrane type-1" evidence="14">
    <location>
        <begin position="282"/>
        <end position="556"/>
    </location>
</feature>
<dbReference type="FunFam" id="1.20.1560.10:FF:000055">
    <property type="entry name" value="ABC multidrug transporter (Eurofung)"/>
    <property type="match status" value="1"/>
</dbReference>
<evidence type="ECO:0000256" key="5">
    <source>
        <dbReference type="ARBA" id="ARBA00022840"/>
    </source>
</evidence>
<name>A0A4P7NA03_PYROR</name>
<feature type="transmembrane region" description="Helical" evidence="12">
    <location>
        <begin position="411"/>
        <end position="431"/>
    </location>
</feature>
<feature type="transmembrane region" description="Helical" evidence="12">
    <location>
        <begin position="1116"/>
        <end position="1136"/>
    </location>
</feature>
<feature type="transmembrane region" description="Helical" evidence="12">
    <location>
        <begin position="489"/>
        <end position="516"/>
    </location>
</feature>
<feature type="transmembrane region" description="Helical" evidence="12">
    <location>
        <begin position="314"/>
        <end position="334"/>
    </location>
</feature>
<feature type="transmembrane region" description="Helical" evidence="12">
    <location>
        <begin position="890"/>
        <end position="907"/>
    </location>
</feature>
<evidence type="ECO:0000256" key="9">
    <source>
        <dbReference type="ARBA" id="ARBA00059074"/>
    </source>
</evidence>
<feature type="domain" description="ABC transporter" evidence="13">
    <location>
        <begin position="606"/>
        <end position="832"/>
    </location>
</feature>
<gene>
    <name evidence="15" type="ORF">PoMZ_04330</name>
</gene>
<dbReference type="InterPro" id="IPR050173">
    <property type="entry name" value="ABC_transporter_C-like"/>
</dbReference>
<dbReference type="GO" id="GO:0005524">
    <property type="term" value="F:ATP binding"/>
    <property type="evidence" value="ECO:0007669"/>
    <property type="project" value="UniProtKB-KW"/>
</dbReference>
<feature type="transmembrane region" description="Helical" evidence="12">
    <location>
        <begin position="32"/>
        <end position="51"/>
    </location>
</feature>
<sequence>MECPADADRVFGPAIQGCRSDFDFTLLFQDSVLGILPSSVLIILAAARLVFLARRHAVASLKWLYHSKIGFNILSFALQLTILVQRCRIQDLETSAAIPWATLGLAATCALFLLSAVEHRRSARPSSLIVAYLFIFVLTEATRARTYYLKKQTVAASITAANCCVKFVLLILEEQKKTLRSGSDGSRKKAASEDLAGPTNQTFFLWLNRLFLTGYRRAFTTTDLELISSPLYVKSIRAQFHGMTNGQTANGHSLFSSSTNTFALQAFTSLGYYALAPVIPRLAVTVFTFSQSFLVTALLDYLENGRDRPASHGYGLLGAYAFVYIGIAVSNSWYSRHTYKSVSIIRGGLIVSIFEKVLRLGEDSSIEAKATTLMISDVQRIVGGLVYIHEVWAGVLETALATYLLQRVMGVSSVAMLGLALSCGVGAYFVAGNMSLQQGKWLKAMEQRIDATKRLCDSLKAVKMRGAETRVSRVVNELRRLEIQAARPFRALITASVILSYSTMTLSPLLVFAAYIGVNGNDDNLDSATMFSSLVLIALLGSPLVHLFQAMPALGSAHGCFERILAFLKTPEKPRTVKNEPETMSESNRDTKDASIQRSEANETALSIRHASIGWSPDEPVLKDINLQIQKGSFVALVGKTGSGKSLLLKSAIGEGGHVSGSIDISLDKVAYCSQSPWLENISAEHTWTQFGESGDGKWLASVIDACCLDDLTGLPDYRTGRIGSGGARLSGGQKQRLALARAIATRKDIVLLDDVFSALDRTTKHHIATRLLGPEGLLRRLGTTVLFATHDSSIANLADQVYEITVDGILTPVLVQKPADDEGTKHEDSDAKYTVTDASNDEKTSTAPDQGTNTVMTHKVENGGEATGTSVSDKKVYLRYARAMGFKNAATFLFLVIGCAVCFKIPDLWVQWWSTAIKQGTTYSSSYWIGILALLEVLPLLMLWLSLFHVLFFIVPRSASTMHDSLLQTVLLAPFGFISRVDTGSLMNRFNQDLMFVDTRLPIDLFNTSIDFFITIIQLILVVLVSKEALAILPVVFGALYLIQKVYLRSSKQLRLLDLDWKADLHTAFGETAAGLSVIRANGWLDPMRAKFAEKLDRSQEPFYLLYMVQRWLQLVLNLVVAGLAIAIAGVAIGLRDKVAAGAVGVALLNTTTLGETLTNFIMSWTSLETSLGAIARVCTFEQDTPREREEPSTTDLPDNRPGAGQISFENVWATYEDEGCGSNWGLSGITLAVQPGERVAVCGRTGSGKSTLLLALLGMLHTPAGSIRIDGVDTSTLPIDVLRRRFTVVSQDSFFEPTSTFRQELDPSGDMSDQIIEEVLRECRAWEIVDGSGGLGGKRADANLSAGEVQLLAIARLVLQWQSQPAGSGGIILLDEATSNLDRQTEVLVESIMAARLQHATVVSVMHRLEAVAAYDKVAVLDKGVLVDFGPVADVMARCELFTG</sequence>
<dbReference type="InterPro" id="IPR027417">
    <property type="entry name" value="P-loop_NTPase"/>
</dbReference>
<keyword evidence="8" id="KW-0325">Glycoprotein</keyword>
<dbReference type="FunFam" id="1.20.1560.10:FF:000066">
    <property type="entry name" value="ABC multidrug transporter (Eurofung)"/>
    <property type="match status" value="1"/>
</dbReference>
<dbReference type="InterPro" id="IPR056227">
    <property type="entry name" value="TMD0_ABC"/>
</dbReference>
<feature type="transmembrane region" description="Helical" evidence="12">
    <location>
        <begin position="63"/>
        <end position="85"/>
    </location>
</feature>
<feature type="compositionally biased region" description="Basic and acidic residues" evidence="11">
    <location>
        <begin position="820"/>
        <end position="832"/>
    </location>
</feature>
<feature type="region of interest" description="Disordered" evidence="11">
    <location>
        <begin position="1184"/>
        <end position="1205"/>
    </location>
</feature>
<feature type="transmembrane region" description="Helical" evidence="12">
    <location>
        <begin position="927"/>
        <end position="956"/>
    </location>
</feature>
<dbReference type="Gene3D" id="3.40.50.300">
    <property type="entry name" value="P-loop containing nucleotide triphosphate hydrolases"/>
    <property type="match status" value="2"/>
</dbReference>
<feature type="domain" description="ABC transporter" evidence="13">
    <location>
        <begin position="1208"/>
        <end position="1445"/>
    </location>
</feature>
<evidence type="ECO:0000256" key="4">
    <source>
        <dbReference type="ARBA" id="ARBA00022741"/>
    </source>
</evidence>
<keyword evidence="7 12" id="KW-0472">Membrane</keyword>
<dbReference type="SUPFAM" id="SSF52540">
    <property type="entry name" value="P-loop containing nucleoside triphosphate hydrolases"/>
    <property type="match status" value="2"/>
</dbReference>
<evidence type="ECO:0000313" key="15">
    <source>
        <dbReference type="EMBL" id="QBZ59369.1"/>
    </source>
</evidence>
<evidence type="ECO:0000256" key="10">
    <source>
        <dbReference type="SAM" id="Coils"/>
    </source>
</evidence>
<dbReference type="InterPro" id="IPR017871">
    <property type="entry name" value="ABC_transporter-like_CS"/>
</dbReference>
<dbReference type="Proteomes" id="UP000294847">
    <property type="component" value="Chromosome 3"/>
</dbReference>
<evidence type="ECO:0008006" key="17">
    <source>
        <dbReference type="Google" id="ProtNLM"/>
    </source>
</evidence>
<dbReference type="GO" id="GO:0140359">
    <property type="term" value="F:ABC-type transporter activity"/>
    <property type="evidence" value="ECO:0007669"/>
    <property type="project" value="InterPro"/>
</dbReference>
<dbReference type="InterPro" id="IPR036640">
    <property type="entry name" value="ABC1_TM_sf"/>
</dbReference>
<comment type="subcellular location">
    <subcellularLocation>
        <location evidence="1">Membrane</location>
        <topology evidence="1">Multi-pass membrane protein</topology>
    </subcellularLocation>
</comment>
<dbReference type="InterPro" id="IPR003439">
    <property type="entry name" value="ABC_transporter-like_ATP-bd"/>
</dbReference>
<reference evidence="15 16" key="1">
    <citation type="journal article" date="2019" name="Mol. Biol. Evol.">
        <title>Blast fungal genomes show frequent chromosomal changes, gene gains and losses, and effector gene turnover.</title>
        <authorList>
            <person name="Gomez Luciano L.B."/>
            <person name="Jason Tsai I."/>
            <person name="Chuma I."/>
            <person name="Tosa Y."/>
            <person name="Chen Y.H."/>
            <person name="Li J.Y."/>
            <person name="Li M.Y."/>
            <person name="Jade Lu M.Y."/>
            <person name="Nakayashiki H."/>
            <person name="Li W.H."/>
        </authorList>
    </citation>
    <scope>NUCLEOTIDE SEQUENCE [LARGE SCALE GENOMIC DNA]</scope>
    <source>
        <strain evidence="15">MZ5-1-6</strain>
    </source>
</reference>
<dbReference type="SMART" id="SM00382">
    <property type="entry name" value="AAA"/>
    <property type="match status" value="2"/>
</dbReference>
<evidence type="ECO:0000259" key="13">
    <source>
        <dbReference type="PROSITE" id="PS50893"/>
    </source>
</evidence>
<feature type="transmembrane region" description="Helical" evidence="12">
    <location>
        <begin position="528"/>
        <end position="548"/>
    </location>
</feature>
<keyword evidence="10" id="KW-0175">Coiled coil</keyword>
<comment type="function">
    <text evidence="9">ABC-type transporter; part of the gene cluster that mediates the biosynthesis of the phomopsins, a group of hexapeptide mycotoxins which infects lupins and causes lupinosis disease in livestock.</text>
</comment>
<proteinExistence type="predicted"/>
<feature type="transmembrane region" description="Helical" evidence="12">
    <location>
        <begin position="1032"/>
        <end position="1049"/>
    </location>
</feature>
<dbReference type="CDD" id="cd18579">
    <property type="entry name" value="ABC_6TM_ABCC_D1"/>
    <property type="match status" value="1"/>
</dbReference>
<dbReference type="PANTHER" id="PTHR24223:SF399">
    <property type="entry name" value="ABC TRANSPORTER ATNG"/>
    <property type="match status" value="1"/>
</dbReference>
<feature type="compositionally biased region" description="Basic and acidic residues" evidence="11">
    <location>
        <begin position="575"/>
        <end position="595"/>
    </location>
</feature>
<accession>A0A4P7NA03</accession>
<evidence type="ECO:0000256" key="3">
    <source>
        <dbReference type="ARBA" id="ARBA00022692"/>
    </source>
</evidence>
<feature type="compositionally biased region" description="Polar residues" evidence="11">
    <location>
        <begin position="846"/>
        <end position="857"/>
    </location>
</feature>
<dbReference type="PROSITE" id="PS50893">
    <property type="entry name" value="ABC_TRANSPORTER_2"/>
    <property type="match status" value="2"/>
</dbReference>
<protein>
    <recommendedName>
        <fullName evidence="17">Canalicular multispecific organic anion transporter 1</fullName>
    </recommendedName>
</protein>
<feature type="transmembrane region" description="Helical" evidence="12">
    <location>
        <begin position="129"/>
        <end position="148"/>
    </location>
</feature>
<keyword evidence="2" id="KW-0813">Transport</keyword>
<feature type="transmembrane region" description="Helical" evidence="12">
    <location>
        <begin position="154"/>
        <end position="172"/>
    </location>
</feature>
<feature type="transmembrane region" description="Helical" evidence="12">
    <location>
        <begin position="97"/>
        <end position="117"/>
    </location>
</feature>
<evidence type="ECO:0000259" key="14">
    <source>
        <dbReference type="PROSITE" id="PS50929"/>
    </source>
</evidence>
<organism evidence="15 16">
    <name type="scientific">Pyricularia oryzae</name>
    <name type="common">Rice blast fungus</name>
    <name type="synonym">Magnaporthe oryzae</name>
    <dbReference type="NCBI Taxonomy" id="318829"/>
    <lineage>
        <taxon>Eukaryota</taxon>
        <taxon>Fungi</taxon>
        <taxon>Dikarya</taxon>
        <taxon>Ascomycota</taxon>
        <taxon>Pezizomycotina</taxon>
        <taxon>Sordariomycetes</taxon>
        <taxon>Sordariomycetidae</taxon>
        <taxon>Magnaporthales</taxon>
        <taxon>Pyriculariaceae</taxon>
        <taxon>Pyricularia</taxon>
    </lineage>
</organism>
<feature type="transmembrane region" description="Helical" evidence="12">
    <location>
        <begin position="384"/>
        <end position="405"/>
    </location>
</feature>
<dbReference type="PANTHER" id="PTHR24223">
    <property type="entry name" value="ATP-BINDING CASSETTE SUB-FAMILY C"/>
    <property type="match status" value="1"/>
</dbReference>
<dbReference type="Pfam" id="PF24357">
    <property type="entry name" value="TMD0_ABC"/>
    <property type="match status" value="1"/>
</dbReference>
<keyword evidence="3 12" id="KW-0812">Transmembrane</keyword>
<dbReference type="InterPro" id="IPR044746">
    <property type="entry name" value="ABCC_6TM_D1"/>
</dbReference>
<dbReference type="Pfam" id="PF00005">
    <property type="entry name" value="ABC_tran"/>
    <property type="match status" value="2"/>
</dbReference>
<evidence type="ECO:0000256" key="11">
    <source>
        <dbReference type="SAM" id="MobiDB-lite"/>
    </source>
</evidence>
<evidence type="ECO:0000256" key="12">
    <source>
        <dbReference type="SAM" id="Phobius"/>
    </source>
</evidence>
<dbReference type="SUPFAM" id="SSF90123">
    <property type="entry name" value="ABC transporter transmembrane region"/>
    <property type="match status" value="2"/>
</dbReference>
<dbReference type="CDD" id="cd18580">
    <property type="entry name" value="ABC_6TM_ABCC_D2"/>
    <property type="match status" value="1"/>
</dbReference>
<feature type="region of interest" description="Disordered" evidence="11">
    <location>
        <begin position="820"/>
        <end position="857"/>
    </location>
</feature>
<evidence type="ECO:0000256" key="1">
    <source>
        <dbReference type="ARBA" id="ARBA00004141"/>
    </source>
</evidence>
<evidence type="ECO:0000256" key="6">
    <source>
        <dbReference type="ARBA" id="ARBA00022989"/>
    </source>
</evidence>